<evidence type="ECO:0000313" key="3">
    <source>
        <dbReference type="EMBL" id="KUJ81384.1"/>
    </source>
</evidence>
<dbReference type="InterPro" id="IPR053152">
    <property type="entry name" value="Hydrolase_YcaC-like"/>
</dbReference>
<dbReference type="PANTHER" id="PTHR43559:SF1">
    <property type="entry name" value="HYDROLASE"/>
    <property type="match status" value="1"/>
</dbReference>
<comment type="caution">
    <text evidence="3">The sequence shown here is derived from an EMBL/GenBank/DDBJ whole genome shotgun (WGS) entry which is preliminary data.</text>
</comment>
<dbReference type="InterPro" id="IPR036380">
    <property type="entry name" value="Isochorismatase-like_sf"/>
</dbReference>
<dbReference type="PANTHER" id="PTHR43559">
    <property type="entry name" value="HYDROLASE YCAC-RELATED"/>
    <property type="match status" value="1"/>
</dbReference>
<keyword evidence="3" id="KW-0378">Hydrolase</keyword>
<dbReference type="InterPro" id="IPR000868">
    <property type="entry name" value="Isochorismatase-like_dom"/>
</dbReference>
<name>A0A0X3U0Q1_9RHOB</name>
<evidence type="ECO:0000259" key="2">
    <source>
        <dbReference type="Pfam" id="PF00857"/>
    </source>
</evidence>
<dbReference type="CDD" id="cd01012">
    <property type="entry name" value="YcaC_related"/>
    <property type="match status" value="1"/>
</dbReference>
<dbReference type="AlphaFoldDB" id="A0A0X3U0Q1"/>
<sequence length="234" mass="25911">MSKLEVLTPENSQIIFIDHQPQMAFGVQSIDRQTLKNNTVALAKAAKIFDVPTIITTVETDSFSGHTYPELLDVNPQAPLLERTSMNSWDDQKVRDALARGAAEGRKKIVVSGLWTEVCNITFALSCMADTDYEIYMVADASGGTSVDAHKYAMDRMVQAGVIPVTWQQVLLEWQRDWARRDTYDAVMDLVREHSGAYGMGVDYAYTMVHKAPSRSRHSGPTLEAVPAGKVAAE</sequence>
<dbReference type="Pfam" id="PF00857">
    <property type="entry name" value="Isochorismatase"/>
    <property type="match status" value="1"/>
</dbReference>
<dbReference type="GO" id="GO:0016787">
    <property type="term" value="F:hydrolase activity"/>
    <property type="evidence" value="ECO:0007669"/>
    <property type="project" value="UniProtKB-KW"/>
</dbReference>
<accession>A0A0X3U0Q1</accession>
<dbReference type="EMBL" id="LQBP01000002">
    <property type="protein sequence ID" value="KUJ81384.1"/>
    <property type="molecule type" value="Genomic_DNA"/>
</dbReference>
<keyword evidence="4" id="KW-1185">Reference proteome</keyword>
<organism evidence="3 4">
    <name type="scientific">Ruegeria profundi</name>
    <dbReference type="NCBI Taxonomy" id="1685378"/>
    <lineage>
        <taxon>Bacteria</taxon>
        <taxon>Pseudomonadati</taxon>
        <taxon>Pseudomonadota</taxon>
        <taxon>Alphaproteobacteria</taxon>
        <taxon>Rhodobacterales</taxon>
        <taxon>Roseobacteraceae</taxon>
        <taxon>Ruegeria</taxon>
    </lineage>
</organism>
<evidence type="ECO:0000256" key="1">
    <source>
        <dbReference type="SAM" id="MobiDB-lite"/>
    </source>
</evidence>
<protein>
    <submittedName>
        <fullName evidence="3">Hydrolase</fullName>
    </submittedName>
</protein>
<dbReference type="OrthoDB" id="9789777at2"/>
<dbReference type="RefSeq" id="WP_068333923.1">
    <property type="nucleotide sequence ID" value="NZ_LQBP01000002.1"/>
</dbReference>
<dbReference type="Gene3D" id="3.40.50.850">
    <property type="entry name" value="Isochorismatase-like"/>
    <property type="match status" value="1"/>
</dbReference>
<proteinExistence type="predicted"/>
<dbReference type="STRING" id="1685378.AVO44_05930"/>
<dbReference type="Proteomes" id="UP000053690">
    <property type="component" value="Unassembled WGS sequence"/>
</dbReference>
<reference evidence="4" key="1">
    <citation type="submission" date="2015-12" db="EMBL/GenBank/DDBJ databases">
        <authorList>
            <person name="Zhang G."/>
            <person name="Stingl U."/>
        </authorList>
    </citation>
    <scope>NUCLEOTIDE SEQUENCE [LARGE SCALE GENOMIC DNA]</scope>
    <source>
        <strain evidence="4">ZGT108</strain>
    </source>
</reference>
<feature type="domain" description="Isochorismatase-like" evidence="2">
    <location>
        <begin position="13"/>
        <end position="169"/>
    </location>
</feature>
<gene>
    <name evidence="3" type="ORF">AVO44_05930</name>
</gene>
<dbReference type="SUPFAM" id="SSF52499">
    <property type="entry name" value="Isochorismatase-like hydrolases"/>
    <property type="match status" value="1"/>
</dbReference>
<feature type="region of interest" description="Disordered" evidence="1">
    <location>
        <begin position="213"/>
        <end position="234"/>
    </location>
</feature>
<evidence type="ECO:0000313" key="4">
    <source>
        <dbReference type="Proteomes" id="UP000053690"/>
    </source>
</evidence>